<proteinExistence type="predicted"/>
<dbReference type="OrthoDB" id="8100986at2"/>
<gene>
    <name evidence="1" type="ORF">NGAL_HAMBI1145_60320</name>
</gene>
<dbReference type="Proteomes" id="UP000046176">
    <property type="component" value="Unassembled WGS sequence"/>
</dbReference>
<dbReference type="RefSeq" id="WP_046669702.1">
    <property type="nucleotide sequence ID" value="NZ_CCRH01000043.1"/>
</dbReference>
<dbReference type="EMBL" id="CCRH01000043">
    <property type="protein sequence ID" value="CDZ41708.1"/>
    <property type="molecule type" value="Genomic_DNA"/>
</dbReference>
<evidence type="ECO:0000313" key="2">
    <source>
        <dbReference type="Proteomes" id="UP000046176"/>
    </source>
</evidence>
<name>A0A0T7G398_NEOGA</name>
<organism evidence="1 2">
    <name type="scientific">Neorhizobium galegae bv. officinalis</name>
    <dbReference type="NCBI Taxonomy" id="323656"/>
    <lineage>
        <taxon>Bacteria</taxon>
        <taxon>Pseudomonadati</taxon>
        <taxon>Pseudomonadota</taxon>
        <taxon>Alphaproteobacteria</taxon>
        <taxon>Hyphomicrobiales</taxon>
        <taxon>Rhizobiaceae</taxon>
        <taxon>Rhizobium/Agrobacterium group</taxon>
        <taxon>Neorhizobium</taxon>
    </lineage>
</organism>
<protein>
    <submittedName>
        <fullName evidence="1">Msl9074 protein</fullName>
    </submittedName>
</protein>
<accession>A0A0T7G398</accession>
<evidence type="ECO:0000313" key="1">
    <source>
        <dbReference type="EMBL" id="CDZ41708.1"/>
    </source>
</evidence>
<dbReference type="AlphaFoldDB" id="A0A0T7G398"/>
<reference evidence="1 2" key="1">
    <citation type="submission" date="2014-08" db="EMBL/GenBank/DDBJ databases">
        <authorList>
            <person name="Chen Y.-H."/>
        </authorList>
    </citation>
    <scope>NUCLEOTIDE SEQUENCE [LARGE SCALE GENOMIC DNA]</scope>
</reference>
<sequence>MNDEAVALAKTLAWAGGMVLQSDPEDRQLIALAYWEAKTLVASIPKDNGDARPRIVTCFERSDTYRAADDIACVGWILIAIQERVNERNLPDWRKLRKVVDQTVKLLPHHDPTVH</sequence>